<keyword evidence="5" id="KW-1185">Reference proteome</keyword>
<dbReference type="PROSITE" id="PS50157">
    <property type="entry name" value="ZINC_FINGER_C2H2_2"/>
    <property type="match status" value="1"/>
</dbReference>
<reference evidence="5" key="1">
    <citation type="submission" date="2024-04" db="EMBL/GenBank/DDBJ databases">
        <title>Salinicola lusitanus LLJ914,a marine bacterium isolated from the Okinawa Trough.</title>
        <authorList>
            <person name="Li J."/>
        </authorList>
    </citation>
    <scope>NUCLEOTIDE SEQUENCE [LARGE SCALE GENOMIC DNA]</scope>
</reference>
<dbReference type="AlphaFoldDB" id="A0AAW0NVU0"/>
<comment type="caution">
    <text evidence="4">The sequence shown here is derived from an EMBL/GenBank/DDBJ whole genome shotgun (WGS) entry which is preliminary data.</text>
</comment>
<dbReference type="GO" id="GO:0005634">
    <property type="term" value="C:nucleus"/>
    <property type="evidence" value="ECO:0007669"/>
    <property type="project" value="TreeGrafter"/>
</dbReference>
<sequence length="509" mass="57394">MFPSPWRQQYIARPSQFRSVEMEIMSCQANMKMSPDADTQVQRCCGAFRPTPLQTRSCELCGHSWVLHALEKLSPRCVSGCGPVEVAVPRLVLDLSSLVLFGAQAVPIRLKILLDRLYSVLTPDQVGHILHTLGWSLGDYVRGYKLQDSRGRTLDQWLMASPLEEQLILKQFLRFGETRSIVELMTNSFHTEGDLIKPPDSFSTATHKDSVSSFNPTTQKPSVTKTPENRVTFFVKPDPDKPLQTSDPKPEKELSFSPVSTLCTFNFSSSTKPILNSAPSFSSTFFCPTLAPAGSLLSMPHSGVSIVGRKGRVCCGVCGKSFYDKGTLKIHYNAVHLKIKHRCTVSGCTMVFSSLRSRNRHSANPNPRLHTCPENHNDGSFRKNVPNAVNRNRDDELWLSAHQNKNMLIRRETAPAQVQFSADERLHSKSYLREDSFEDSRKCGKSDCDLVKKENSNSESQWEATPKRKSRKSSMPLKIERQKFEIDSAYRPVYRQKTKTAAGRFGWLE</sequence>
<dbReference type="InterPro" id="IPR040436">
    <property type="entry name" value="Disconnected-like"/>
</dbReference>
<evidence type="ECO:0000256" key="1">
    <source>
        <dbReference type="PROSITE-ProRule" id="PRU00042"/>
    </source>
</evidence>
<dbReference type="PANTHER" id="PTHR15021">
    <property type="entry name" value="DISCONNECTED-RELATED"/>
    <property type="match status" value="1"/>
</dbReference>
<gene>
    <name evidence="4" type="ORF">WMY93_014751</name>
</gene>
<dbReference type="GO" id="GO:0006355">
    <property type="term" value="P:regulation of DNA-templated transcription"/>
    <property type="evidence" value="ECO:0007669"/>
    <property type="project" value="TreeGrafter"/>
</dbReference>
<protein>
    <recommendedName>
        <fullName evidence="3">C2H2-type domain-containing protein</fullName>
    </recommendedName>
</protein>
<feature type="region of interest" description="Disordered" evidence="2">
    <location>
        <begin position="359"/>
        <end position="382"/>
    </location>
</feature>
<dbReference type="Gene3D" id="3.30.160.60">
    <property type="entry name" value="Classic Zinc Finger"/>
    <property type="match status" value="1"/>
</dbReference>
<feature type="compositionally biased region" description="Polar residues" evidence="2">
    <location>
        <begin position="201"/>
        <end position="226"/>
    </location>
</feature>
<organism evidence="4 5">
    <name type="scientific">Mugilogobius chulae</name>
    <name type="common">yellowstripe goby</name>
    <dbReference type="NCBI Taxonomy" id="88201"/>
    <lineage>
        <taxon>Eukaryota</taxon>
        <taxon>Metazoa</taxon>
        <taxon>Chordata</taxon>
        <taxon>Craniata</taxon>
        <taxon>Vertebrata</taxon>
        <taxon>Euteleostomi</taxon>
        <taxon>Actinopterygii</taxon>
        <taxon>Neopterygii</taxon>
        <taxon>Teleostei</taxon>
        <taxon>Neoteleostei</taxon>
        <taxon>Acanthomorphata</taxon>
        <taxon>Gobiaria</taxon>
        <taxon>Gobiiformes</taxon>
        <taxon>Gobioidei</taxon>
        <taxon>Gobiidae</taxon>
        <taxon>Gobionellinae</taxon>
        <taxon>Mugilogobius</taxon>
    </lineage>
</organism>
<dbReference type="EMBL" id="JBBPFD010000010">
    <property type="protein sequence ID" value="KAK7910067.1"/>
    <property type="molecule type" value="Genomic_DNA"/>
</dbReference>
<evidence type="ECO:0000313" key="4">
    <source>
        <dbReference type="EMBL" id="KAK7910067.1"/>
    </source>
</evidence>
<dbReference type="PROSITE" id="PS00028">
    <property type="entry name" value="ZINC_FINGER_C2H2_1"/>
    <property type="match status" value="1"/>
</dbReference>
<dbReference type="PANTHER" id="PTHR15021:SF0">
    <property type="entry name" value="DISCO-RELATED, ISOFORM A-RELATED"/>
    <property type="match status" value="1"/>
</dbReference>
<evidence type="ECO:0000259" key="3">
    <source>
        <dbReference type="PROSITE" id="PS50157"/>
    </source>
</evidence>
<dbReference type="SMART" id="SM00355">
    <property type="entry name" value="ZnF_C2H2"/>
    <property type="match status" value="2"/>
</dbReference>
<feature type="domain" description="C2H2-type" evidence="3">
    <location>
        <begin position="313"/>
        <end position="341"/>
    </location>
</feature>
<dbReference type="GO" id="GO:0008270">
    <property type="term" value="F:zinc ion binding"/>
    <property type="evidence" value="ECO:0007669"/>
    <property type="project" value="UniProtKB-KW"/>
</dbReference>
<dbReference type="InterPro" id="IPR013087">
    <property type="entry name" value="Znf_C2H2_type"/>
</dbReference>
<name>A0AAW0NVU0_9GOBI</name>
<feature type="compositionally biased region" description="Basic and acidic residues" evidence="2">
    <location>
        <begin position="371"/>
        <end position="381"/>
    </location>
</feature>
<proteinExistence type="predicted"/>
<keyword evidence="1" id="KW-0479">Metal-binding</keyword>
<accession>A0AAW0NVU0</accession>
<feature type="region of interest" description="Disordered" evidence="2">
    <location>
        <begin position="200"/>
        <end position="255"/>
    </location>
</feature>
<feature type="region of interest" description="Disordered" evidence="2">
    <location>
        <begin position="455"/>
        <end position="479"/>
    </location>
</feature>
<keyword evidence="1" id="KW-0863">Zinc-finger</keyword>
<evidence type="ECO:0000313" key="5">
    <source>
        <dbReference type="Proteomes" id="UP001460270"/>
    </source>
</evidence>
<evidence type="ECO:0000256" key="2">
    <source>
        <dbReference type="SAM" id="MobiDB-lite"/>
    </source>
</evidence>
<dbReference type="Proteomes" id="UP001460270">
    <property type="component" value="Unassembled WGS sequence"/>
</dbReference>
<keyword evidence="1" id="KW-0862">Zinc</keyword>